<evidence type="ECO:0000256" key="7">
    <source>
        <dbReference type="ARBA" id="ARBA00023049"/>
    </source>
</evidence>
<dbReference type="PROSITE" id="PS00143">
    <property type="entry name" value="INSULINASE"/>
    <property type="match status" value="1"/>
</dbReference>
<comment type="similarity">
    <text evidence="2 8">Belongs to the peptidase M16 family.</text>
</comment>
<dbReference type="GO" id="GO:0005829">
    <property type="term" value="C:cytosol"/>
    <property type="evidence" value="ECO:0007669"/>
    <property type="project" value="TreeGrafter"/>
</dbReference>
<evidence type="ECO:0000256" key="1">
    <source>
        <dbReference type="ARBA" id="ARBA00001947"/>
    </source>
</evidence>
<dbReference type="PANTHER" id="PTHR43690:SF18">
    <property type="entry name" value="INSULIN-DEGRADING ENZYME-RELATED"/>
    <property type="match status" value="1"/>
</dbReference>
<keyword evidence="13" id="KW-1185">Reference proteome</keyword>
<dbReference type="FunFam" id="3.30.830.10:FF:000005">
    <property type="entry name" value="nardilysin isoform X1"/>
    <property type="match status" value="1"/>
</dbReference>
<evidence type="ECO:0000256" key="2">
    <source>
        <dbReference type="ARBA" id="ARBA00007261"/>
    </source>
</evidence>
<comment type="cofactor">
    <cofactor evidence="1">
        <name>Zn(2+)</name>
        <dbReference type="ChEBI" id="CHEBI:29105"/>
    </cofactor>
</comment>
<dbReference type="GO" id="GO:0043171">
    <property type="term" value="P:peptide catabolic process"/>
    <property type="evidence" value="ECO:0007669"/>
    <property type="project" value="TreeGrafter"/>
</dbReference>
<keyword evidence="6" id="KW-0862">Zinc</keyword>
<keyword evidence="3" id="KW-0645">Protease</keyword>
<accession>D3BSL5</accession>
<evidence type="ECO:0000259" key="9">
    <source>
        <dbReference type="Pfam" id="PF00675"/>
    </source>
</evidence>
<dbReference type="InterPro" id="IPR011765">
    <property type="entry name" value="Pept_M16_N"/>
</dbReference>
<sequence>MIILQSPNDSRQHKYLKLDNELSVVLVSDPNVDQASACLSVGVGSLSNPDEYLGLAHFLEHMLFMGTEKYPVESEFINYVLSNGGSYNGSTSNSLTTYYFSVNQANFQQAIDRFSSFFVCPLFTESGTTREINAVNSEHNNNLQNDDRRSYFMHLLQYEGHPFGRFATGNLDTLKVEDGLREKMLEFYNKYYSSNIMYLAMVGRDPIETLESWARQYFSAIRNLSISRPAFPTLSLNNQPIKITMVPVKNTNKLSLYWPLSDSTYSHYNNYKTNNIGIISHIIGHESKGSLYSVLHRKGFVFSLSSSVSNYNESIEIVSIKMELTESGMNNIDEIVSLVYQYLDLITSDLPSYIHEEIKIKQKISWDNLSKVDPKSYSTAISNTLSKVPNNPEDVLKYGFYCEEYKPDHITGIMKQLKPESMVMMVSSKSFEGKTESVEKYYGINYTKELIGADKIAQWRSLPKNDDLHLIEPNRFMPKDFTIKSEQRVDDGSVDVPQMIYNANGVRFAYQVGVRESNLFNSTTSFSVTDKINELTNRLTLRCLGDIPKSKKVCLESGVEYKRRMLSPDPEQVVDFFQQHFVDTTTRKLFTTQLYPHSIPIPNEQSTESLKIIEKDDDYIEFKNRSLFYPNNLC</sequence>
<proteinExistence type="inferred from homology"/>
<feature type="domain" description="Peptidase M16 middle/third" evidence="11">
    <location>
        <begin position="370"/>
        <end position="508"/>
    </location>
</feature>
<dbReference type="InterPro" id="IPR032632">
    <property type="entry name" value="Peptidase_M16_M"/>
</dbReference>
<name>D3BSL5_HETP5</name>
<dbReference type="GeneID" id="31366453"/>
<dbReference type="STRING" id="670386.D3BSL5"/>
<evidence type="ECO:0000313" key="13">
    <source>
        <dbReference type="Proteomes" id="UP000001396"/>
    </source>
</evidence>
<dbReference type="InterPro" id="IPR050626">
    <property type="entry name" value="Peptidase_M16"/>
</dbReference>
<dbReference type="InterPro" id="IPR007863">
    <property type="entry name" value="Peptidase_M16_C"/>
</dbReference>
<evidence type="ECO:0000256" key="4">
    <source>
        <dbReference type="ARBA" id="ARBA00022723"/>
    </source>
</evidence>
<dbReference type="SUPFAM" id="SSF63411">
    <property type="entry name" value="LuxS/MPP-like metallohydrolase"/>
    <property type="match status" value="2"/>
</dbReference>
<protein>
    <submittedName>
        <fullName evidence="12">Insulin-degrading enzyme</fullName>
    </submittedName>
</protein>
<dbReference type="Gene3D" id="3.30.830.10">
    <property type="entry name" value="Metalloenzyme, LuxS/M16 peptidase-like"/>
    <property type="match status" value="2"/>
</dbReference>
<dbReference type="PANTHER" id="PTHR43690">
    <property type="entry name" value="NARDILYSIN"/>
    <property type="match status" value="1"/>
</dbReference>
<dbReference type="FunCoup" id="D3BSL5">
    <property type="interactions" value="1002"/>
</dbReference>
<evidence type="ECO:0000259" key="10">
    <source>
        <dbReference type="Pfam" id="PF05193"/>
    </source>
</evidence>
<feature type="domain" description="Peptidase M16 C-terminal" evidence="10">
    <location>
        <begin position="181"/>
        <end position="359"/>
    </location>
</feature>
<keyword evidence="4" id="KW-0479">Metal-binding</keyword>
<evidence type="ECO:0000313" key="12">
    <source>
        <dbReference type="EMBL" id="EFA75480.1"/>
    </source>
</evidence>
<dbReference type="EMBL" id="ADBJ01000054">
    <property type="protein sequence ID" value="EFA75480.1"/>
    <property type="molecule type" value="Genomic_DNA"/>
</dbReference>
<dbReference type="AlphaFoldDB" id="D3BSL5"/>
<evidence type="ECO:0000256" key="3">
    <source>
        <dbReference type="ARBA" id="ARBA00022670"/>
    </source>
</evidence>
<comment type="caution">
    <text evidence="12">The sequence shown here is derived from an EMBL/GenBank/DDBJ whole genome shotgun (WGS) entry which is preliminary data.</text>
</comment>
<gene>
    <name evidence="12" type="ORF">PPL_10984</name>
</gene>
<dbReference type="GO" id="GO:0051603">
    <property type="term" value="P:proteolysis involved in protein catabolic process"/>
    <property type="evidence" value="ECO:0007669"/>
    <property type="project" value="TreeGrafter"/>
</dbReference>
<dbReference type="Pfam" id="PF16187">
    <property type="entry name" value="Peptidase_M16_M"/>
    <property type="match status" value="1"/>
</dbReference>
<dbReference type="InParanoid" id="D3BSL5"/>
<organism evidence="12 13">
    <name type="scientific">Heterostelium pallidum (strain ATCC 26659 / Pp 5 / PN500)</name>
    <name type="common">Cellular slime mold</name>
    <name type="synonym">Polysphondylium pallidum</name>
    <dbReference type="NCBI Taxonomy" id="670386"/>
    <lineage>
        <taxon>Eukaryota</taxon>
        <taxon>Amoebozoa</taxon>
        <taxon>Evosea</taxon>
        <taxon>Eumycetozoa</taxon>
        <taxon>Dictyostelia</taxon>
        <taxon>Acytosteliales</taxon>
        <taxon>Acytosteliaceae</taxon>
        <taxon>Heterostelium</taxon>
    </lineage>
</organism>
<dbReference type="Pfam" id="PF05193">
    <property type="entry name" value="Peptidase_M16_C"/>
    <property type="match status" value="1"/>
</dbReference>
<evidence type="ECO:0000256" key="8">
    <source>
        <dbReference type="RuleBase" id="RU004447"/>
    </source>
</evidence>
<dbReference type="GO" id="GO:0005739">
    <property type="term" value="C:mitochondrion"/>
    <property type="evidence" value="ECO:0007669"/>
    <property type="project" value="TreeGrafter"/>
</dbReference>
<dbReference type="InterPro" id="IPR001431">
    <property type="entry name" value="Pept_M16_Zn_BS"/>
</dbReference>
<dbReference type="Pfam" id="PF00675">
    <property type="entry name" value="Peptidase_M16"/>
    <property type="match status" value="1"/>
</dbReference>
<dbReference type="FunFam" id="3.30.830.10:FF:000012">
    <property type="entry name" value="Protease 3"/>
    <property type="match status" value="1"/>
</dbReference>
<evidence type="ECO:0000259" key="11">
    <source>
        <dbReference type="Pfam" id="PF16187"/>
    </source>
</evidence>
<dbReference type="InterPro" id="IPR011249">
    <property type="entry name" value="Metalloenz_LuxS/M16"/>
</dbReference>
<evidence type="ECO:0000256" key="6">
    <source>
        <dbReference type="ARBA" id="ARBA00022833"/>
    </source>
</evidence>
<feature type="domain" description="Peptidase M16 N-terminal" evidence="9">
    <location>
        <begin position="24"/>
        <end position="145"/>
    </location>
</feature>
<dbReference type="RefSeq" id="XP_020427614.1">
    <property type="nucleotide sequence ID" value="XM_020581744.1"/>
</dbReference>
<evidence type="ECO:0000256" key="5">
    <source>
        <dbReference type="ARBA" id="ARBA00022801"/>
    </source>
</evidence>
<keyword evidence="5" id="KW-0378">Hydrolase</keyword>
<dbReference type="OMA" id="ENICHET"/>
<dbReference type="MEROPS" id="M16.A14"/>
<dbReference type="Proteomes" id="UP000001396">
    <property type="component" value="Unassembled WGS sequence"/>
</dbReference>
<dbReference type="GO" id="GO:0004222">
    <property type="term" value="F:metalloendopeptidase activity"/>
    <property type="evidence" value="ECO:0007669"/>
    <property type="project" value="InterPro"/>
</dbReference>
<reference evidence="12 13" key="1">
    <citation type="journal article" date="2011" name="Genome Res.">
        <title>Phylogeny-wide analysis of social amoeba genomes highlights ancient origins for complex intercellular communication.</title>
        <authorList>
            <person name="Heidel A.J."/>
            <person name="Lawal H.M."/>
            <person name="Felder M."/>
            <person name="Schilde C."/>
            <person name="Helps N.R."/>
            <person name="Tunggal B."/>
            <person name="Rivero F."/>
            <person name="John U."/>
            <person name="Schleicher M."/>
            <person name="Eichinger L."/>
            <person name="Platzer M."/>
            <person name="Noegel A.A."/>
            <person name="Schaap P."/>
            <person name="Gloeckner G."/>
        </authorList>
    </citation>
    <scope>NUCLEOTIDE SEQUENCE [LARGE SCALE GENOMIC DNA]</scope>
    <source>
        <strain evidence="13">ATCC 26659 / Pp 5 / PN500</strain>
    </source>
</reference>
<dbReference type="GO" id="GO:0046872">
    <property type="term" value="F:metal ion binding"/>
    <property type="evidence" value="ECO:0007669"/>
    <property type="project" value="UniProtKB-KW"/>
</dbReference>
<keyword evidence="7" id="KW-0482">Metalloprotease</keyword>